<evidence type="ECO:0000313" key="3">
    <source>
        <dbReference type="EMBL" id="TWF91665.1"/>
    </source>
</evidence>
<evidence type="ECO:0000256" key="1">
    <source>
        <dbReference type="SAM" id="MobiDB-lite"/>
    </source>
</evidence>
<keyword evidence="2" id="KW-0812">Transmembrane</keyword>
<dbReference type="AlphaFoldDB" id="A0A561TX26"/>
<name>A0A561TX26_9PSEU</name>
<sequence>MPAEPHLRARRASCRRPRRERLEVAPGTEESFTAHRYSAHLSRRETHAAQVALPREPYVKPFAPKPGRMFVGIHKMVIMSGQLQWIGNLITAVATLSGVLIAQFFARRTEKTKALREDATRWMQDRREAYTDFLAAVWQMREFSVKMDTHDSGEPERPTVEERRKDLARAHELLYIIAPPDVLERADELREALATFHTRCFDLILAFKHAEDKSAAEFAYSDHKYAYDLAVLEAAAAFREAVRLDLGVDPQAQKLRRRRDKMVK</sequence>
<dbReference type="EMBL" id="VIWX01000008">
    <property type="protein sequence ID" value="TWF91665.1"/>
    <property type="molecule type" value="Genomic_DNA"/>
</dbReference>
<proteinExistence type="predicted"/>
<gene>
    <name evidence="3" type="ORF">FHU35_1888</name>
</gene>
<organism evidence="3 4">
    <name type="scientific">Saccharopolyspora dendranthemae</name>
    <dbReference type="NCBI Taxonomy" id="1181886"/>
    <lineage>
        <taxon>Bacteria</taxon>
        <taxon>Bacillati</taxon>
        <taxon>Actinomycetota</taxon>
        <taxon>Actinomycetes</taxon>
        <taxon>Pseudonocardiales</taxon>
        <taxon>Pseudonocardiaceae</taxon>
        <taxon>Saccharopolyspora</taxon>
    </lineage>
</organism>
<keyword evidence="2" id="KW-0472">Membrane</keyword>
<keyword evidence="4" id="KW-1185">Reference proteome</keyword>
<accession>A0A561TX26</accession>
<dbReference type="Proteomes" id="UP000316184">
    <property type="component" value="Unassembled WGS sequence"/>
</dbReference>
<evidence type="ECO:0000313" key="4">
    <source>
        <dbReference type="Proteomes" id="UP000316184"/>
    </source>
</evidence>
<keyword evidence="2" id="KW-1133">Transmembrane helix</keyword>
<feature type="transmembrane region" description="Helical" evidence="2">
    <location>
        <begin position="85"/>
        <end position="106"/>
    </location>
</feature>
<reference evidence="3 4" key="1">
    <citation type="submission" date="2019-06" db="EMBL/GenBank/DDBJ databases">
        <title>Sequencing the genomes of 1000 actinobacteria strains.</title>
        <authorList>
            <person name="Klenk H.-P."/>
        </authorList>
    </citation>
    <scope>NUCLEOTIDE SEQUENCE [LARGE SCALE GENOMIC DNA]</scope>
    <source>
        <strain evidence="3 4">DSM 46699</strain>
    </source>
</reference>
<evidence type="ECO:0000256" key="2">
    <source>
        <dbReference type="SAM" id="Phobius"/>
    </source>
</evidence>
<feature type="compositionally biased region" description="Basic residues" evidence="1">
    <location>
        <begin position="8"/>
        <end position="19"/>
    </location>
</feature>
<feature type="region of interest" description="Disordered" evidence="1">
    <location>
        <begin position="1"/>
        <end position="25"/>
    </location>
</feature>
<comment type="caution">
    <text evidence="3">The sequence shown here is derived from an EMBL/GenBank/DDBJ whole genome shotgun (WGS) entry which is preliminary data.</text>
</comment>
<protein>
    <submittedName>
        <fullName evidence="3">Uncharacterized protein</fullName>
    </submittedName>
</protein>